<feature type="domain" description="LD-carboxypeptidase C-terminal" evidence="5">
    <location>
        <begin position="170"/>
        <end position="293"/>
    </location>
</feature>
<evidence type="ECO:0000259" key="5">
    <source>
        <dbReference type="Pfam" id="PF17676"/>
    </source>
</evidence>
<accession>A0A1G8IHJ4</accession>
<feature type="domain" description="LD-carboxypeptidase N-terminal" evidence="4">
    <location>
        <begin position="2"/>
        <end position="98"/>
    </location>
</feature>
<dbReference type="InterPro" id="IPR003507">
    <property type="entry name" value="S66_fam"/>
</dbReference>
<dbReference type="Pfam" id="PF17676">
    <property type="entry name" value="Peptidase_S66C"/>
    <property type="match status" value="1"/>
</dbReference>
<feature type="active site" description="Nucleophile" evidence="3">
    <location>
        <position position="78"/>
    </location>
</feature>
<evidence type="ECO:0000256" key="1">
    <source>
        <dbReference type="ARBA" id="ARBA00010233"/>
    </source>
</evidence>
<protein>
    <submittedName>
        <fullName evidence="6">Muramoyltetrapeptide carboxypeptidase LdcA (Peptidoglycan recycling)</fullName>
    </submittedName>
</protein>
<dbReference type="AlphaFoldDB" id="A0A1G8IHJ4"/>
<evidence type="ECO:0000256" key="2">
    <source>
        <dbReference type="ARBA" id="ARBA00022801"/>
    </source>
</evidence>
<evidence type="ECO:0000313" key="6">
    <source>
        <dbReference type="EMBL" id="SDI18374.1"/>
    </source>
</evidence>
<dbReference type="SUPFAM" id="SSF52317">
    <property type="entry name" value="Class I glutamine amidotransferase-like"/>
    <property type="match status" value="1"/>
</dbReference>
<comment type="similarity">
    <text evidence="1">Belongs to the peptidase S66 family.</text>
</comment>
<dbReference type="InterPro" id="IPR040921">
    <property type="entry name" value="Peptidase_S66C"/>
</dbReference>
<dbReference type="PANTHER" id="PTHR30237:SF5">
    <property type="entry name" value="CARBOXYPEPTIDASE VC_A0337-RELATED"/>
    <property type="match status" value="1"/>
</dbReference>
<keyword evidence="6" id="KW-0121">Carboxypeptidase</keyword>
<evidence type="ECO:0000256" key="3">
    <source>
        <dbReference type="PIRSR" id="PIRSR028757-1"/>
    </source>
</evidence>
<evidence type="ECO:0000313" key="7">
    <source>
        <dbReference type="Proteomes" id="UP000199706"/>
    </source>
</evidence>
<feature type="active site" description="Charge relay system" evidence="3">
    <location>
        <position position="278"/>
    </location>
</feature>
<reference evidence="6 7" key="1">
    <citation type="submission" date="2016-10" db="EMBL/GenBank/DDBJ databases">
        <authorList>
            <person name="de Groot N.N."/>
        </authorList>
    </citation>
    <scope>NUCLEOTIDE SEQUENCE [LARGE SCALE GENOMIC DNA]</scope>
    <source>
        <strain evidence="6 7">LMG 2247</strain>
    </source>
</reference>
<dbReference type="GO" id="GO:0004180">
    <property type="term" value="F:carboxypeptidase activity"/>
    <property type="evidence" value="ECO:0007669"/>
    <property type="project" value="UniProtKB-KW"/>
</dbReference>
<feature type="active site" description="Charge relay system" evidence="3">
    <location>
        <position position="209"/>
    </location>
</feature>
<dbReference type="InterPro" id="IPR029062">
    <property type="entry name" value="Class_I_gatase-like"/>
</dbReference>
<dbReference type="InterPro" id="IPR040449">
    <property type="entry name" value="Peptidase_S66_N"/>
</dbReference>
<evidence type="ECO:0000259" key="4">
    <source>
        <dbReference type="Pfam" id="PF02016"/>
    </source>
</evidence>
<keyword evidence="6" id="KW-0645">Protease</keyword>
<sequence>MLRQRGYRVVEGECLRQEYKSASASREQRAVELMRFLTDPGVAAVMPPWGGELAIELLPLLDFATLARLPPKWFVGFSDLSTLHVPLTTLAGWATLHGPNLMQLGWPKLDSVTAAIWEALTVQPGSSFTQRASCLHQRQDAGWPSANGPVFEEETAWKRLDGKTSSLEFTGRLIGGCIDTISRLTGTRFGNVPGFVEAAGGEGALLYLENAELKPGKLARALVGLRLCGWFDGVSAVLMGRNAVADDEGSDGLRYVDALQSELGDLPCPVIYDMDIGHVPPQLSLVNGALARVSVGDGGGTVEQWLG</sequence>
<gene>
    <name evidence="6" type="ORF">SAMN05216466_118109</name>
</gene>
<dbReference type="Gene3D" id="3.40.50.10740">
    <property type="entry name" value="Class I glutamine amidotransferase-like"/>
    <property type="match status" value="1"/>
</dbReference>
<dbReference type="CDD" id="cd07062">
    <property type="entry name" value="Peptidase_S66_mccF_like"/>
    <property type="match status" value="1"/>
</dbReference>
<dbReference type="Pfam" id="PF02016">
    <property type="entry name" value="Peptidase_S66"/>
    <property type="match status" value="1"/>
</dbReference>
<keyword evidence="2" id="KW-0378">Hydrolase</keyword>
<dbReference type="Proteomes" id="UP000199706">
    <property type="component" value="Unassembled WGS sequence"/>
</dbReference>
<name>A0A1G8IHJ4_9BURK</name>
<dbReference type="EMBL" id="FNCJ01000018">
    <property type="protein sequence ID" value="SDI18374.1"/>
    <property type="molecule type" value="Genomic_DNA"/>
</dbReference>
<dbReference type="InterPro" id="IPR027461">
    <property type="entry name" value="Carboxypeptidase_A_C_sf"/>
</dbReference>
<dbReference type="Gene3D" id="3.50.30.60">
    <property type="entry name" value="LD-carboxypeptidase A C-terminal domain-like"/>
    <property type="match status" value="1"/>
</dbReference>
<dbReference type="InterPro" id="IPR027478">
    <property type="entry name" value="LdcA_N"/>
</dbReference>
<dbReference type="SUPFAM" id="SSF141986">
    <property type="entry name" value="LD-carboxypeptidase A C-terminal domain-like"/>
    <property type="match status" value="1"/>
</dbReference>
<organism evidence="6 7">
    <name type="scientific">Paraburkholderia phenazinium</name>
    <dbReference type="NCBI Taxonomy" id="60549"/>
    <lineage>
        <taxon>Bacteria</taxon>
        <taxon>Pseudomonadati</taxon>
        <taxon>Pseudomonadota</taxon>
        <taxon>Betaproteobacteria</taxon>
        <taxon>Burkholderiales</taxon>
        <taxon>Burkholderiaceae</taxon>
        <taxon>Paraburkholderia</taxon>
    </lineage>
</organism>
<dbReference type="PANTHER" id="PTHR30237">
    <property type="entry name" value="MURAMOYLTETRAPEPTIDE CARBOXYPEPTIDASE"/>
    <property type="match status" value="1"/>
</dbReference>
<proteinExistence type="inferred from homology"/>
<dbReference type="PIRSF" id="PIRSF028757">
    <property type="entry name" value="LD-carboxypeptidase"/>
    <property type="match status" value="1"/>
</dbReference>